<proteinExistence type="predicted"/>
<feature type="non-terminal residue" evidence="1">
    <location>
        <position position="1"/>
    </location>
</feature>
<sequence>GNGQLGVGFSLGGSSIIHRCSKTIATDGTKGGVNYDSNDRYCLDGQRLIATAGTNGQANSEYHTEIESFRKIKFTGNHWTVKTKSGQTFEYGNTDDSKIEAQGKSVVRFWAVNKITDAANNSINYVYNEDNDKGEYTLQRINYAGNSVRLTYEDRDDTHTSYQAGSKLQQTKRLSNITTYTNNDSLRDYDLSYQYYGTPERSQLSSIEECVNGKCLPKTEFEWTLISGKSWQENAIVTSICANGSTSNGVVCNDSDNYKYMRFIDMNSDGKSDLVYRSDQGIQVFYSNGTSFSRHQSSSICANGSKSHGICNDEDNYEYIFYTDVNGDGNMDICNRADLGVRCHINTGTSWQENAIVTSICANGSTSNGVVCNDSDNYKYMRFIDMNSDGKSDLVYRSDQGIQVFYSNGTSFSRHQSSSICANGSKSHGVCNDEDNYEYIFYTDVNGDGNMDICNRADLGVRCHDNTTSRNKLKAITNGFGIQTTLNYKPLTDSSVYTKDTKGSYPNINIQNARQVISSVTTDNAIGGQNTTTYKYGKAKVNIKGRGNLGFGWIEKKDLQSNKLTRTRYNQSYPYIAQVAATKEYIETNGSRQLLNQQINTYRKKSLYNNRVHSLYLYQSQEKSYDFNSSNLLTTVTTNQSNIDDYGNVGTISVTTKGNNKTFTKTTQNTYNNDPAKWHLGRLTKATVTHKAPNTPNITRTSSFS</sequence>
<feature type="non-terminal residue" evidence="1">
    <location>
        <position position="705"/>
    </location>
</feature>
<dbReference type="EMBL" id="CAESAP020000278">
    <property type="protein sequence ID" value="CAB5505059.1"/>
    <property type="molecule type" value="Genomic_DNA"/>
</dbReference>
<accession>A0ACA8ZRT7</accession>
<reference evidence="1" key="1">
    <citation type="submission" date="2020-05" db="EMBL/GenBank/DDBJ databases">
        <authorList>
            <person name="Petersen J."/>
            <person name="Sayavedra L."/>
        </authorList>
    </citation>
    <scope>NUCLEOTIDE SEQUENCE</scope>
    <source>
        <strain evidence="1">B azoricus SOX Menez Gwen</strain>
    </source>
</reference>
<protein>
    <submittedName>
        <fullName evidence="1">Uncharacterized protein</fullName>
    </submittedName>
</protein>
<organism evidence="1 2">
    <name type="scientific">Bathymodiolus azoricus thioautotrophic gill symbiont</name>
    <dbReference type="NCBI Taxonomy" id="235205"/>
    <lineage>
        <taxon>Bacteria</taxon>
        <taxon>Pseudomonadati</taxon>
        <taxon>Pseudomonadota</taxon>
        <taxon>Gammaproteobacteria</taxon>
        <taxon>sulfur-oxidizing symbionts</taxon>
    </lineage>
</organism>
<comment type="caution">
    <text evidence="1">The sequence shown here is derived from an EMBL/GenBank/DDBJ whole genome shotgun (WGS) entry which is preliminary data.</text>
</comment>
<gene>
    <name evidence="1" type="ORF">AZO1586R_1859</name>
</gene>
<dbReference type="Proteomes" id="UP000635628">
    <property type="component" value="Unassembled WGS sequence"/>
</dbReference>
<evidence type="ECO:0000313" key="2">
    <source>
        <dbReference type="Proteomes" id="UP000635628"/>
    </source>
</evidence>
<name>A0ACA8ZRT7_9GAMM</name>
<keyword evidence="2" id="KW-1185">Reference proteome</keyword>
<evidence type="ECO:0000313" key="1">
    <source>
        <dbReference type="EMBL" id="CAB5505059.1"/>
    </source>
</evidence>